<dbReference type="EMBL" id="OOIL02001115">
    <property type="protein sequence ID" value="VFQ72326.1"/>
    <property type="molecule type" value="Genomic_DNA"/>
</dbReference>
<evidence type="ECO:0000313" key="1">
    <source>
        <dbReference type="EMBL" id="VFQ72326.1"/>
    </source>
</evidence>
<protein>
    <submittedName>
        <fullName evidence="1">Uncharacterized protein</fullName>
    </submittedName>
</protein>
<dbReference type="Proteomes" id="UP000595140">
    <property type="component" value="Unassembled WGS sequence"/>
</dbReference>
<keyword evidence="2" id="KW-1185">Reference proteome</keyword>
<proteinExistence type="predicted"/>
<reference evidence="1 2" key="1">
    <citation type="submission" date="2018-04" db="EMBL/GenBank/DDBJ databases">
        <authorList>
            <person name="Vogel A."/>
        </authorList>
    </citation>
    <scope>NUCLEOTIDE SEQUENCE [LARGE SCALE GENOMIC DNA]</scope>
</reference>
<evidence type="ECO:0000313" key="2">
    <source>
        <dbReference type="Proteomes" id="UP000595140"/>
    </source>
</evidence>
<accession>A0A484L7Q1</accession>
<gene>
    <name evidence="1" type="ORF">CCAM_LOCUS14102</name>
</gene>
<dbReference type="AlphaFoldDB" id="A0A484L7Q1"/>
<organism evidence="1 2">
    <name type="scientific">Cuscuta campestris</name>
    <dbReference type="NCBI Taxonomy" id="132261"/>
    <lineage>
        <taxon>Eukaryota</taxon>
        <taxon>Viridiplantae</taxon>
        <taxon>Streptophyta</taxon>
        <taxon>Embryophyta</taxon>
        <taxon>Tracheophyta</taxon>
        <taxon>Spermatophyta</taxon>
        <taxon>Magnoliopsida</taxon>
        <taxon>eudicotyledons</taxon>
        <taxon>Gunneridae</taxon>
        <taxon>Pentapetalae</taxon>
        <taxon>asterids</taxon>
        <taxon>lamiids</taxon>
        <taxon>Solanales</taxon>
        <taxon>Convolvulaceae</taxon>
        <taxon>Cuscuteae</taxon>
        <taxon>Cuscuta</taxon>
        <taxon>Cuscuta subgen. Grammica</taxon>
        <taxon>Cuscuta sect. Cleistogrammica</taxon>
    </lineage>
</organism>
<name>A0A484L7Q1_9ASTE</name>
<sequence length="100" mass="11313">MDITPLLLRILPLVREWGTSGARLIFITGEIRDRHPNFVSDCNSTRAPTLVSITLRRTALDSGQRVRGTSRSPLLRFTQKTSHPSNVFLIHSVERDVLFS</sequence>